<dbReference type="SUPFAM" id="SSF56112">
    <property type="entry name" value="Protein kinase-like (PK-like)"/>
    <property type="match status" value="1"/>
</dbReference>
<organism evidence="8 9">
    <name type="scientific">Citrus sinensis</name>
    <name type="common">Sweet orange</name>
    <name type="synonym">Citrus aurantium var. sinensis</name>
    <dbReference type="NCBI Taxonomy" id="2711"/>
    <lineage>
        <taxon>Eukaryota</taxon>
        <taxon>Viridiplantae</taxon>
        <taxon>Streptophyta</taxon>
        <taxon>Embryophyta</taxon>
        <taxon>Tracheophyta</taxon>
        <taxon>Spermatophyta</taxon>
        <taxon>Magnoliopsida</taxon>
        <taxon>eudicotyledons</taxon>
        <taxon>Gunneridae</taxon>
        <taxon>Pentapetalae</taxon>
        <taxon>rosids</taxon>
        <taxon>malvids</taxon>
        <taxon>Sapindales</taxon>
        <taxon>Rutaceae</taxon>
        <taxon>Aurantioideae</taxon>
        <taxon>Citrus</taxon>
    </lineage>
</organism>
<evidence type="ECO:0000256" key="2">
    <source>
        <dbReference type="ARBA" id="ARBA00022527"/>
    </source>
</evidence>
<name>A0A067DKS9_CITSI</name>
<evidence type="ECO:0000256" key="1">
    <source>
        <dbReference type="ARBA" id="ARBA00012425"/>
    </source>
</evidence>
<dbReference type="InterPro" id="IPR050108">
    <property type="entry name" value="CDK"/>
</dbReference>
<keyword evidence="3" id="KW-0808">Transferase</keyword>
<evidence type="ECO:0000313" key="8">
    <source>
        <dbReference type="EMBL" id="KDO42160.1"/>
    </source>
</evidence>
<keyword evidence="2" id="KW-0723">Serine/threonine-protein kinase</keyword>
<keyword evidence="5" id="KW-0418">Kinase</keyword>
<dbReference type="EMBL" id="KK785512">
    <property type="protein sequence ID" value="KDO42160.1"/>
    <property type="molecule type" value="Genomic_DNA"/>
</dbReference>
<evidence type="ECO:0000313" key="9">
    <source>
        <dbReference type="Proteomes" id="UP000027120"/>
    </source>
</evidence>
<proteinExistence type="predicted"/>
<evidence type="ECO:0000259" key="7">
    <source>
        <dbReference type="PROSITE" id="PS50011"/>
    </source>
</evidence>
<dbReference type="STRING" id="2711.A0A067DKS9"/>
<dbReference type="GO" id="GO:0005524">
    <property type="term" value="F:ATP binding"/>
    <property type="evidence" value="ECO:0007669"/>
    <property type="project" value="UniProtKB-KW"/>
</dbReference>
<dbReference type="PANTHER" id="PTHR24056">
    <property type="entry name" value="CELL DIVISION PROTEIN KINASE"/>
    <property type="match status" value="1"/>
</dbReference>
<sequence>MQEMMKSMSLWVHKRENLVFEYVNINLHKFIQQYHPMDSHLIKKFLYCILSGISYCHARKIIHRDLTTMNLLADIENKTVKIAADSGMAKEIDAPFDAHTTEMVILRYRAPKILFGRTNCFAAIDMWAVLYLLRW</sequence>
<evidence type="ECO:0000256" key="3">
    <source>
        <dbReference type="ARBA" id="ARBA00022679"/>
    </source>
</evidence>
<feature type="domain" description="Protein kinase" evidence="7">
    <location>
        <begin position="1"/>
        <end position="135"/>
    </location>
</feature>
<dbReference type="PANTHER" id="PTHR24056:SF254">
    <property type="entry name" value="CYCLIN-DEPENDENT KINASE 2"/>
    <property type="match status" value="1"/>
</dbReference>
<dbReference type="SMR" id="A0A067DKS9"/>
<keyword evidence="6" id="KW-0067">ATP-binding</keyword>
<accession>A0A067DKS9</accession>
<dbReference type="AlphaFoldDB" id="A0A067DKS9"/>
<keyword evidence="9" id="KW-1185">Reference proteome</keyword>
<gene>
    <name evidence="8" type="ORF">CISIN_1g043346mg</name>
</gene>
<evidence type="ECO:0000256" key="6">
    <source>
        <dbReference type="ARBA" id="ARBA00022840"/>
    </source>
</evidence>
<dbReference type="GO" id="GO:0004693">
    <property type="term" value="F:cyclin-dependent protein serine/threonine kinase activity"/>
    <property type="evidence" value="ECO:0007669"/>
    <property type="project" value="UniProtKB-EC"/>
</dbReference>
<keyword evidence="4" id="KW-0547">Nucleotide-binding</keyword>
<dbReference type="Pfam" id="PF00069">
    <property type="entry name" value="Pkinase"/>
    <property type="match status" value="1"/>
</dbReference>
<dbReference type="InterPro" id="IPR000719">
    <property type="entry name" value="Prot_kinase_dom"/>
</dbReference>
<evidence type="ECO:0000256" key="4">
    <source>
        <dbReference type="ARBA" id="ARBA00022741"/>
    </source>
</evidence>
<reference evidence="8 9" key="1">
    <citation type="submission" date="2014-04" db="EMBL/GenBank/DDBJ databases">
        <authorList>
            <consortium name="International Citrus Genome Consortium"/>
            <person name="Gmitter F."/>
            <person name="Chen C."/>
            <person name="Farmerie W."/>
            <person name="Harkins T."/>
            <person name="Desany B."/>
            <person name="Mohiuddin M."/>
            <person name="Kodira C."/>
            <person name="Borodovsky M."/>
            <person name="Lomsadze A."/>
            <person name="Burns P."/>
            <person name="Jenkins J."/>
            <person name="Prochnik S."/>
            <person name="Shu S."/>
            <person name="Chapman J."/>
            <person name="Pitluck S."/>
            <person name="Schmutz J."/>
            <person name="Rokhsar D."/>
        </authorList>
    </citation>
    <scope>NUCLEOTIDE SEQUENCE</scope>
</reference>
<dbReference type="Proteomes" id="UP000027120">
    <property type="component" value="Unassembled WGS sequence"/>
</dbReference>
<dbReference type="InterPro" id="IPR011009">
    <property type="entry name" value="Kinase-like_dom_sf"/>
</dbReference>
<dbReference type="Gene3D" id="3.30.200.20">
    <property type="entry name" value="Phosphorylase Kinase, domain 1"/>
    <property type="match status" value="1"/>
</dbReference>
<dbReference type="EC" id="2.7.11.22" evidence="1"/>
<protein>
    <recommendedName>
        <fullName evidence="1">cyclin-dependent kinase</fullName>
        <ecNumber evidence="1">2.7.11.22</ecNumber>
    </recommendedName>
</protein>
<dbReference type="PROSITE" id="PS50011">
    <property type="entry name" value="PROTEIN_KINASE_DOM"/>
    <property type="match status" value="1"/>
</dbReference>
<dbReference type="Gene3D" id="1.10.510.10">
    <property type="entry name" value="Transferase(Phosphotransferase) domain 1"/>
    <property type="match status" value="1"/>
</dbReference>
<evidence type="ECO:0000256" key="5">
    <source>
        <dbReference type="ARBA" id="ARBA00022777"/>
    </source>
</evidence>